<dbReference type="OrthoDB" id="2448405at2759"/>
<dbReference type="InterPro" id="IPR005018">
    <property type="entry name" value="DOMON_domain"/>
</dbReference>
<dbReference type="SMART" id="SM00686">
    <property type="entry name" value="DM13"/>
    <property type="match status" value="2"/>
</dbReference>
<accession>A0A7R8HA09</accession>
<dbReference type="CDD" id="cd09631">
    <property type="entry name" value="DOMON_DOH"/>
    <property type="match status" value="1"/>
</dbReference>
<gene>
    <name evidence="2" type="ORF">LSAA_9459</name>
</gene>
<organism evidence="2 3">
    <name type="scientific">Lepeophtheirus salmonis</name>
    <name type="common">Salmon louse</name>
    <name type="synonym">Caligus salmonis</name>
    <dbReference type="NCBI Taxonomy" id="72036"/>
    <lineage>
        <taxon>Eukaryota</taxon>
        <taxon>Metazoa</taxon>
        <taxon>Ecdysozoa</taxon>
        <taxon>Arthropoda</taxon>
        <taxon>Crustacea</taxon>
        <taxon>Multicrustacea</taxon>
        <taxon>Hexanauplia</taxon>
        <taxon>Copepoda</taxon>
        <taxon>Siphonostomatoida</taxon>
        <taxon>Caligidae</taxon>
        <taxon>Lepeophtheirus</taxon>
    </lineage>
</organism>
<keyword evidence="1" id="KW-0677">Repeat</keyword>
<dbReference type="Pfam" id="PF10517">
    <property type="entry name" value="DM13"/>
    <property type="match status" value="2"/>
</dbReference>
<proteinExistence type="predicted"/>
<evidence type="ECO:0000313" key="2">
    <source>
        <dbReference type="EMBL" id="CAF2949236.1"/>
    </source>
</evidence>
<dbReference type="Proteomes" id="UP000675881">
    <property type="component" value="Chromosome 5"/>
</dbReference>
<dbReference type="InterPro" id="IPR019545">
    <property type="entry name" value="DM13_domain"/>
</dbReference>
<name>A0A7R8HA09_LEPSM</name>
<sequence>MRNIKGMNENTLLITDFVYDGNGKDTFFWAGSSNRPSPKGFLVPNEKGRTNVLDRYLNEEFTIVLPDKKKITDIKWFAVYDLTVHDPFGDVYIPEDFEAPQQQILTDILGTGLRSGPVVIIDSKTLKLNQFTYDGRGNGVHFWAGVGPQPSSKGHLVPDEQGYITYLRRYEDEDIILELPGDLTIFDIRWFSIYNRELKRDLGHIIIRDNLNVPPSLSKVVDLKPQYPNCLMLHKNLAISWSVFAPVIAISISALMDEEDYMAFGVSEPGKSQMVGSDAAIGYIDGYLGKIDDYDITAKTPCSDVLGVKKGVCLDSVAGGIDDGNQIQTHQRVDGVTTIVYRRTLFPSADPSDKEIFQDLPTSIVWALGRMAQNGRRKEPAFHYAYTKHHTEINFGAKEPINECWAFTSPTGKARPKPWGPFRLFDPTLRTFDARLGPSGSSRGYSGMTNQPSTGLAWYINGYIAPELYLRRDLTYAFRVEGGKDPYSPEYYHPFVITSDPVGGFSRLNDGQKEEVRILAGVEFTRRRVARPKASGRLCLWKHREADDRRLDERFKTFERYRNSLTLDCEQGDSAILEVTPNITWPDIVYYQSFTRPYMGWKIHIIDSFNRRYIPSSAGPSSKNYSLKTTFYGNPLSFIIHSL</sequence>
<dbReference type="InterPro" id="IPR052126">
    <property type="entry name" value="Spindle_Org/Thrombomodulin"/>
</dbReference>
<reference evidence="2" key="1">
    <citation type="submission" date="2021-02" db="EMBL/GenBank/DDBJ databases">
        <authorList>
            <person name="Bekaert M."/>
        </authorList>
    </citation>
    <scope>NUCLEOTIDE SEQUENCE</scope>
    <source>
        <strain evidence="2">IoA-00</strain>
    </source>
</reference>
<dbReference type="PANTHER" id="PTHR24036">
    <property type="entry name" value="SKELETOR-RELATED"/>
    <property type="match status" value="1"/>
</dbReference>
<protein>
    <submittedName>
        <fullName evidence="2">(salmon louse) hypothetical protein</fullName>
    </submittedName>
</protein>
<dbReference type="EMBL" id="HG994584">
    <property type="protein sequence ID" value="CAF2949236.1"/>
    <property type="molecule type" value="Genomic_DNA"/>
</dbReference>
<dbReference type="Pfam" id="PF03351">
    <property type="entry name" value="DOMON"/>
    <property type="match status" value="1"/>
</dbReference>
<dbReference type="InterPro" id="IPR045266">
    <property type="entry name" value="DOH_DOMON"/>
</dbReference>
<dbReference type="SMART" id="SM00664">
    <property type="entry name" value="DoH"/>
    <property type="match status" value="1"/>
</dbReference>
<keyword evidence="3" id="KW-1185">Reference proteome</keyword>
<dbReference type="AlphaFoldDB" id="A0A7R8HA09"/>
<evidence type="ECO:0000256" key="1">
    <source>
        <dbReference type="ARBA" id="ARBA00022737"/>
    </source>
</evidence>
<dbReference type="PROSITE" id="PS50836">
    <property type="entry name" value="DOMON"/>
    <property type="match status" value="1"/>
</dbReference>
<dbReference type="PANTHER" id="PTHR24036:SF16">
    <property type="entry name" value="KNICKKOPF"/>
    <property type="match status" value="1"/>
</dbReference>
<dbReference type="PROSITE" id="PS51549">
    <property type="entry name" value="DM13"/>
    <property type="match status" value="2"/>
</dbReference>
<evidence type="ECO:0000313" key="3">
    <source>
        <dbReference type="Proteomes" id="UP000675881"/>
    </source>
</evidence>